<keyword evidence="2" id="KW-0238">DNA-binding</keyword>
<keyword evidence="3" id="KW-0804">Transcription</keyword>
<evidence type="ECO:0000256" key="2">
    <source>
        <dbReference type="ARBA" id="ARBA00023125"/>
    </source>
</evidence>
<sequence length="229" mass="25697">MTIEQRIRTEIASRIQSGEWRPGDRVPFEHELVARYGCSRATVSKALGALAKAGLIERRRKAGSFVAQPQVHSAVLEIPDLAQLIEARGETYRWEKTVSRPGRATDSDFPQPFLWVEGIHFEGGHPFALERRAISLLSVPEAEHEDFAQIAPGTWLLRHIPWTSARHRIRAIPADRHDADPLDLPSGSACLELSRTTWRAGELITSSRQLFPGDRFDLVAEFKPSAHVN</sequence>
<dbReference type="InterPro" id="IPR050679">
    <property type="entry name" value="Bact_HTH_transcr_reg"/>
</dbReference>
<organism evidence="6 7">
    <name type="scientific">Sphingomonas tabacisoli</name>
    <dbReference type="NCBI Taxonomy" id="2249466"/>
    <lineage>
        <taxon>Bacteria</taxon>
        <taxon>Pseudomonadati</taxon>
        <taxon>Pseudomonadota</taxon>
        <taxon>Alphaproteobacteria</taxon>
        <taxon>Sphingomonadales</taxon>
        <taxon>Sphingomonadaceae</taxon>
        <taxon>Sphingomonas</taxon>
    </lineage>
</organism>
<name>A0ABW4I0F4_9SPHN</name>
<proteinExistence type="predicted"/>
<dbReference type="Gene3D" id="1.10.10.10">
    <property type="entry name" value="Winged helix-like DNA-binding domain superfamily/Winged helix DNA-binding domain"/>
    <property type="match status" value="1"/>
</dbReference>
<reference evidence="7" key="1">
    <citation type="journal article" date="2019" name="Int. J. Syst. Evol. Microbiol.">
        <title>The Global Catalogue of Microorganisms (GCM) 10K type strain sequencing project: providing services to taxonomists for standard genome sequencing and annotation.</title>
        <authorList>
            <consortium name="The Broad Institute Genomics Platform"/>
            <consortium name="The Broad Institute Genome Sequencing Center for Infectious Disease"/>
            <person name="Wu L."/>
            <person name="Ma J."/>
        </authorList>
    </citation>
    <scope>NUCLEOTIDE SEQUENCE [LARGE SCALE GENOMIC DNA]</scope>
    <source>
        <strain evidence="7">CGMCC 1.16275</strain>
    </source>
</reference>
<dbReference type="Gene3D" id="3.40.1410.10">
    <property type="entry name" value="Chorismate lyase-like"/>
    <property type="match status" value="1"/>
</dbReference>
<dbReference type="PROSITE" id="PS50949">
    <property type="entry name" value="HTH_GNTR"/>
    <property type="match status" value="1"/>
</dbReference>
<dbReference type="InterPro" id="IPR028978">
    <property type="entry name" value="Chorismate_lyase_/UTRA_dom_sf"/>
</dbReference>
<evidence type="ECO:0000256" key="1">
    <source>
        <dbReference type="ARBA" id="ARBA00023015"/>
    </source>
</evidence>
<feature type="domain" description="HTH crp-type" evidence="5">
    <location>
        <begin position="1"/>
        <end position="82"/>
    </location>
</feature>
<dbReference type="Pfam" id="PF07702">
    <property type="entry name" value="UTRA"/>
    <property type="match status" value="1"/>
</dbReference>
<keyword evidence="7" id="KW-1185">Reference proteome</keyword>
<evidence type="ECO:0000259" key="5">
    <source>
        <dbReference type="PROSITE" id="PS51063"/>
    </source>
</evidence>
<dbReference type="EMBL" id="JBHUDY010000001">
    <property type="protein sequence ID" value="MFD1611188.1"/>
    <property type="molecule type" value="Genomic_DNA"/>
</dbReference>
<evidence type="ECO:0000256" key="3">
    <source>
        <dbReference type="ARBA" id="ARBA00023163"/>
    </source>
</evidence>
<gene>
    <name evidence="6" type="ORF">ACFSCW_05165</name>
</gene>
<dbReference type="CDD" id="cd07377">
    <property type="entry name" value="WHTH_GntR"/>
    <property type="match status" value="1"/>
</dbReference>
<dbReference type="RefSeq" id="WP_380887571.1">
    <property type="nucleotide sequence ID" value="NZ_JBHUDY010000001.1"/>
</dbReference>
<protein>
    <submittedName>
        <fullName evidence="6">UTRA domain-containing protein</fullName>
    </submittedName>
</protein>
<dbReference type="InterPro" id="IPR036388">
    <property type="entry name" value="WH-like_DNA-bd_sf"/>
</dbReference>
<evidence type="ECO:0000259" key="4">
    <source>
        <dbReference type="PROSITE" id="PS50949"/>
    </source>
</evidence>
<keyword evidence="1" id="KW-0805">Transcription regulation</keyword>
<dbReference type="InterPro" id="IPR012318">
    <property type="entry name" value="HTH_CRP"/>
</dbReference>
<feature type="domain" description="HTH gntR-type" evidence="4">
    <location>
        <begin position="1"/>
        <end position="69"/>
    </location>
</feature>
<dbReference type="InterPro" id="IPR036390">
    <property type="entry name" value="WH_DNA-bd_sf"/>
</dbReference>
<dbReference type="PRINTS" id="PR00035">
    <property type="entry name" value="HTHGNTR"/>
</dbReference>
<accession>A0ABW4I0F4</accession>
<comment type="caution">
    <text evidence="6">The sequence shown here is derived from an EMBL/GenBank/DDBJ whole genome shotgun (WGS) entry which is preliminary data.</text>
</comment>
<dbReference type="SUPFAM" id="SSF46785">
    <property type="entry name" value="Winged helix' DNA-binding domain"/>
    <property type="match status" value="1"/>
</dbReference>
<dbReference type="Proteomes" id="UP001597115">
    <property type="component" value="Unassembled WGS sequence"/>
</dbReference>
<dbReference type="SMART" id="SM00345">
    <property type="entry name" value="HTH_GNTR"/>
    <property type="match status" value="1"/>
</dbReference>
<dbReference type="PANTHER" id="PTHR44846:SF16">
    <property type="entry name" value="TRANSCRIPTIONAL REGULATOR PHNF-RELATED"/>
    <property type="match status" value="1"/>
</dbReference>
<dbReference type="Pfam" id="PF00392">
    <property type="entry name" value="GntR"/>
    <property type="match status" value="1"/>
</dbReference>
<dbReference type="InterPro" id="IPR000524">
    <property type="entry name" value="Tscrpt_reg_HTH_GntR"/>
</dbReference>
<dbReference type="SMART" id="SM00866">
    <property type="entry name" value="UTRA"/>
    <property type="match status" value="1"/>
</dbReference>
<dbReference type="SUPFAM" id="SSF64288">
    <property type="entry name" value="Chorismate lyase-like"/>
    <property type="match status" value="1"/>
</dbReference>
<evidence type="ECO:0000313" key="7">
    <source>
        <dbReference type="Proteomes" id="UP001597115"/>
    </source>
</evidence>
<dbReference type="PANTHER" id="PTHR44846">
    <property type="entry name" value="MANNOSYL-D-GLYCERATE TRANSPORT/METABOLISM SYSTEM REPRESSOR MNGR-RELATED"/>
    <property type="match status" value="1"/>
</dbReference>
<evidence type="ECO:0000313" key="6">
    <source>
        <dbReference type="EMBL" id="MFD1611188.1"/>
    </source>
</evidence>
<dbReference type="InterPro" id="IPR011663">
    <property type="entry name" value="UTRA"/>
</dbReference>
<dbReference type="PROSITE" id="PS51063">
    <property type="entry name" value="HTH_CRP_2"/>
    <property type="match status" value="1"/>
</dbReference>